<organism evidence="2">
    <name type="scientific">marine metagenome</name>
    <dbReference type="NCBI Taxonomy" id="408172"/>
    <lineage>
        <taxon>unclassified sequences</taxon>
        <taxon>metagenomes</taxon>
        <taxon>ecological metagenomes</taxon>
    </lineage>
</organism>
<reference evidence="2" key="1">
    <citation type="submission" date="2018-05" db="EMBL/GenBank/DDBJ databases">
        <authorList>
            <person name="Lanie J.A."/>
            <person name="Ng W.-L."/>
            <person name="Kazmierczak K.M."/>
            <person name="Andrzejewski T.M."/>
            <person name="Davidsen T.M."/>
            <person name="Wayne K.J."/>
            <person name="Tettelin H."/>
            <person name="Glass J.I."/>
            <person name="Rusch D."/>
            <person name="Podicherti R."/>
            <person name="Tsui H.-C.T."/>
            <person name="Winkler M.E."/>
        </authorList>
    </citation>
    <scope>NUCLEOTIDE SEQUENCE</scope>
</reference>
<name>A0A381YAD6_9ZZZZ</name>
<evidence type="ECO:0000313" key="2">
    <source>
        <dbReference type="EMBL" id="SVA73850.1"/>
    </source>
</evidence>
<proteinExistence type="predicted"/>
<dbReference type="Pfam" id="PF18446">
    <property type="entry name" value="DUF5611"/>
    <property type="match status" value="1"/>
</dbReference>
<feature type="domain" description="DUF5611" evidence="1">
    <location>
        <begin position="1"/>
        <end position="99"/>
    </location>
</feature>
<dbReference type="AlphaFoldDB" id="A0A381YAD6"/>
<sequence>MRSYEIKRGHWKKLEKGGLKKKLAENFGDITDNDDWHVASYGALKQITVRMVSKSEIELDTQLDPEAALEVATKTHQSYNTFLESVTGFNAKQRADRAKAKAKAEAKAKAAAAQENDD</sequence>
<dbReference type="InterPro" id="IPR040713">
    <property type="entry name" value="DUF5611"/>
</dbReference>
<evidence type="ECO:0000259" key="1">
    <source>
        <dbReference type="Pfam" id="PF18446"/>
    </source>
</evidence>
<dbReference type="EMBL" id="UINC01017731">
    <property type="protein sequence ID" value="SVA73850.1"/>
    <property type="molecule type" value="Genomic_DNA"/>
</dbReference>
<protein>
    <recommendedName>
        <fullName evidence="1">DUF5611 domain-containing protein</fullName>
    </recommendedName>
</protein>
<gene>
    <name evidence="2" type="ORF">METZ01_LOCUS126704</name>
</gene>
<dbReference type="Gene3D" id="3.30.310.190">
    <property type="match status" value="1"/>
</dbReference>
<accession>A0A381YAD6</accession>